<dbReference type="AlphaFoldDB" id="B9L2Z9"/>
<dbReference type="EMBL" id="CP001276">
    <property type="protein sequence ID" value="ACM06421.1"/>
    <property type="molecule type" value="Genomic_DNA"/>
</dbReference>
<dbReference type="Proteomes" id="UP000000447">
    <property type="component" value="Plasmid unnamed"/>
</dbReference>
<accession>B9L2Z9</accession>
<gene>
    <name evidence="2" type="ordered locus">trd_A0163</name>
</gene>
<evidence type="ECO:0000256" key="1">
    <source>
        <dbReference type="SAM" id="MobiDB-lite"/>
    </source>
</evidence>
<protein>
    <submittedName>
        <fullName evidence="2">Uncharacterized protein</fullName>
    </submittedName>
</protein>
<name>B9L2Z9_THERP</name>
<keyword evidence="3" id="KW-1185">Reference proteome</keyword>
<organism evidence="2 3">
    <name type="scientific">Thermomicrobium roseum (strain ATCC 27502 / DSM 5159 / P-2)</name>
    <dbReference type="NCBI Taxonomy" id="309801"/>
    <lineage>
        <taxon>Bacteria</taxon>
        <taxon>Pseudomonadati</taxon>
        <taxon>Thermomicrobiota</taxon>
        <taxon>Thermomicrobia</taxon>
        <taxon>Thermomicrobiales</taxon>
        <taxon>Thermomicrobiaceae</taxon>
        <taxon>Thermomicrobium</taxon>
    </lineage>
</organism>
<geneLocation type="plasmid" evidence="3">
    <name>Tros</name>
</geneLocation>
<dbReference type="KEGG" id="tro:trd_A0163"/>
<dbReference type="HOGENOM" id="CLU_2995212_0_0_0"/>
<feature type="region of interest" description="Disordered" evidence="1">
    <location>
        <begin position="34"/>
        <end position="57"/>
    </location>
</feature>
<sequence>MTERGPPAVGEGTATHRFGLRVTWLVALLAGRTRQRTLSSATPPSKAEPTAAQPSGG</sequence>
<evidence type="ECO:0000313" key="3">
    <source>
        <dbReference type="Proteomes" id="UP000000447"/>
    </source>
</evidence>
<proteinExistence type="predicted"/>
<keyword evidence="2" id="KW-0614">Plasmid</keyword>
<evidence type="ECO:0000313" key="2">
    <source>
        <dbReference type="EMBL" id="ACM06421.1"/>
    </source>
</evidence>
<reference evidence="2 3" key="1">
    <citation type="journal article" date="2009" name="PLoS ONE">
        <title>Complete genome sequence of the aerobic CO-oxidizing thermophile Thermomicrobium roseum.</title>
        <authorList>
            <person name="Wu D."/>
            <person name="Raymond J."/>
            <person name="Wu M."/>
            <person name="Chatterji S."/>
            <person name="Ren Q."/>
            <person name="Graham J.E."/>
            <person name="Bryant D.A."/>
            <person name="Robb F."/>
            <person name="Colman A."/>
            <person name="Tallon L.J."/>
            <person name="Badger J.H."/>
            <person name="Madupu R."/>
            <person name="Ward N.L."/>
            <person name="Eisen J.A."/>
        </authorList>
    </citation>
    <scope>NUCLEOTIDE SEQUENCE [LARGE SCALE GENOMIC DNA]</scope>
    <source>
        <strain evidence="3">ATCC 27502 / DSM 5159 / P-2</strain>
        <plasmid evidence="2">unnamed</plasmid>
    </source>
</reference>